<sequence length="107" mass="11758">MLPNYIPDDRRAQPKLRRPQSRSRVSPVTTLSRRDGLTADEPPPTSSSAWTPSAGRPPSPPLPETESHPQAPQRTSAVHTPTSAPPAFPRSNRNDIRSLRPGRIVEP</sequence>
<name>A0A8T0VSF4_PANVG</name>
<proteinExistence type="predicted"/>
<feature type="compositionally biased region" description="Basic and acidic residues" evidence="1">
    <location>
        <begin position="92"/>
        <end position="107"/>
    </location>
</feature>
<keyword evidence="3" id="KW-1185">Reference proteome</keyword>
<feature type="region of interest" description="Disordered" evidence="1">
    <location>
        <begin position="1"/>
        <end position="107"/>
    </location>
</feature>
<organism evidence="2 3">
    <name type="scientific">Panicum virgatum</name>
    <name type="common">Blackwell switchgrass</name>
    <dbReference type="NCBI Taxonomy" id="38727"/>
    <lineage>
        <taxon>Eukaryota</taxon>
        <taxon>Viridiplantae</taxon>
        <taxon>Streptophyta</taxon>
        <taxon>Embryophyta</taxon>
        <taxon>Tracheophyta</taxon>
        <taxon>Spermatophyta</taxon>
        <taxon>Magnoliopsida</taxon>
        <taxon>Liliopsida</taxon>
        <taxon>Poales</taxon>
        <taxon>Poaceae</taxon>
        <taxon>PACMAD clade</taxon>
        <taxon>Panicoideae</taxon>
        <taxon>Panicodae</taxon>
        <taxon>Paniceae</taxon>
        <taxon>Panicinae</taxon>
        <taxon>Panicum</taxon>
        <taxon>Panicum sect. Hiantes</taxon>
    </lineage>
</organism>
<feature type="compositionally biased region" description="Polar residues" evidence="1">
    <location>
        <begin position="68"/>
        <end position="82"/>
    </location>
</feature>
<accession>A0A8T0VSF4</accession>
<protein>
    <submittedName>
        <fullName evidence="2">Uncharacterized protein</fullName>
    </submittedName>
</protein>
<gene>
    <name evidence="2" type="ORF">PVAP13_2NG427900</name>
</gene>
<dbReference type="EMBL" id="CM029040">
    <property type="protein sequence ID" value="KAG2636154.1"/>
    <property type="molecule type" value="Genomic_DNA"/>
</dbReference>
<dbReference type="Proteomes" id="UP000823388">
    <property type="component" value="Chromosome 2N"/>
</dbReference>
<evidence type="ECO:0000313" key="2">
    <source>
        <dbReference type="EMBL" id="KAG2636154.1"/>
    </source>
</evidence>
<evidence type="ECO:0000313" key="3">
    <source>
        <dbReference type="Proteomes" id="UP000823388"/>
    </source>
</evidence>
<dbReference type="AlphaFoldDB" id="A0A8T0VSF4"/>
<comment type="caution">
    <text evidence="2">The sequence shown here is derived from an EMBL/GenBank/DDBJ whole genome shotgun (WGS) entry which is preliminary data.</text>
</comment>
<evidence type="ECO:0000256" key="1">
    <source>
        <dbReference type="SAM" id="MobiDB-lite"/>
    </source>
</evidence>
<reference evidence="2" key="1">
    <citation type="submission" date="2020-05" db="EMBL/GenBank/DDBJ databases">
        <title>WGS assembly of Panicum virgatum.</title>
        <authorList>
            <person name="Lovell J.T."/>
            <person name="Jenkins J."/>
            <person name="Shu S."/>
            <person name="Juenger T.E."/>
            <person name="Schmutz J."/>
        </authorList>
    </citation>
    <scope>NUCLEOTIDE SEQUENCE</scope>
    <source>
        <strain evidence="2">AP13</strain>
    </source>
</reference>